<dbReference type="SMART" id="SM00066">
    <property type="entry name" value="GAL4"/>
    <property type="match status" value="1"/>
</dbReference>
<dbReference type="PANTHER" id="PTHR31001:SF85">
    <property type="entry name" value="ZN(II)2CYS6 TRANSCRIPTION FACTOR (EUROFUNG)"/>
    <property type="match status" value="1"/>
</dbReference>
<evidence type="ECO:0000256" key="1">
    <source>
        <dbReference type="ARBA" id="ARBA00004123"/>
    </source>
</evidence>
<dbReference type="SUPFAM" id="SSF57701">
    <property type="entry name" value="Zn2/Cys6 DNA-binding domain"/>
    <property type="match status" value="1"/>
</dbReference>
<evidence type="ECO:0000313" key="7">
    <source>
        <dbReference type="Proteomes" id="UP001303373"/>
    </source>
</evidence>
<dbReference type="InterPro" id="IPR050613">
    <property type="entry name" value="Sec_Metabolite_Reg"/>
</dbReference>
<proteinExistence type="predicted"/>
<organism evidence="6 7">
    <name type="scientific">Acrodontium crateriforme</name>
    <dbReference type="NCBI Taxonomy" id="150365"/>
    <lineage>
        <taxon>Eukaryota</taxon>
        <taxon>Fungi</taxon>
        <taxon>Dikarya</taxon>
        <taxon>Ascomycota</taxon>
        <taxon>Pezizomycotina</taxon>
        <taxon>Dothideomycetes</taxon>
        <taxon>Dothideomycetidae</taxon>
        <taxon>Mycosphaerellales</taxon>
        <taxon>Teratosphaeriaceae</taxon>
        <taxon>Acrodontium</taxon>
    </lineage>
</organism>
<evidence type="ECO:0000313" key="6">
    <source>
        <dbReference type="EMBL" id="WPH03206.1"/>
    </source>
</evidence>
<dbReference type="CDD" id="cd12148">
    <property type="entry name" value="fungal_TF_MHR"/>
    <property type="match status" value="1"/>
</dbReference>
<feature type="domain" description="Zn(2)-C6 fungal-type" evidence="5">
    <location>
        <begin position="32"/>
        <end position="62"/>
    </location>
</feature>
<dbReference type="InterPro" id="IPR001138">
    <property type="entry name" value="Zn2Cys6_DnaBD"/>
</dbReference>
<keyword evidence="3" id="KW-0539">Nucleus</keyword>
<dbReference type="SMART" id="SM00906">
    <property type="entry name" value="Fungal_trans"/>
    <property type="match status" value="1"/>
</dbReference>
<dbReference type="GO" id="GO:0005634">
    <property type="term" value="C:nucleus"/>
    <property type="evidence" value="ECO:0007669"/>
    <property type="project" value="UniProtKB-SubCell"/>
</dbReference>
<evidence type="ECO:0000259" key="5">
    <source>
        <dbReference type="PROSITE" id="PS50048"/>
    </source>
</evidence>
<reference evidence="6 7" key="1">
    <citation type="submission" date="2023-11" db="EMBL/GenBank/DDBJ databases">
        <title>An acidophilic fungus is an integral part of prey digestion in a carnivorous sundew plant.</title>
        <authorList>
            <person name="Tsai I.J."/>
        </authorList>
    </citation>
    <scope>NUCLEOTIDE SEQUENCE [LARGE SCALE GENOMIC DNA]</scope>
    <source>
        <strain evidence="6">169a</strain>
    </source>
</reference>
<dbReference type="PROSITE" id="PS50048">
    <property type="entry name" value="ZN2_CY6_FUNGAL_2"/>
    <property type="match status" value="1"/>
</dbReference>
<dbReference type="InterPro" id="IPR007219">
    <property type="entry name" value="XnlR_reg_dom"/>
</dbReference>
<gene>
    <name evidence="6" type="ORF">R9X50_00608300</name>
</gene>
<evidence type="ECO:0000256" key="2">
    <source>
        <dbReference type="ARBA" id="ARBA00022723"/>
    </source>
</evidence>
<dbReference type="CDD" id="cd00067">
    <property type="entry name" value="GAL4"/>
    <property type="match status" value="1"/>
</dbReference>
<evidence type="ECO:0000256" key="4">
    <source>
        <dbReference type="SAM" id="MobiDB-lite"/>
    </source>
</evidence>
<dbReference type="InterPro" id="IPR036864">
    <property type="entry name" value="Zn2-C6_fun-type_DNA-bd_sf"/>
</dbReference>
<accession>A0AAQ3MAY3</accession>
<dbReference type="Pfam" id="PF04082">
    <property type="entry name" value="Fungal_trans"/>
    <property type="match status" value="1"/>
</dbReference>
<keyword evidence="7" id="KW-1185">Reference proteome</keyword>
<dbReference type="Gene3D" id="4.10.240.10">
    <property type="entry name" value="Zn(2)-C6 fungal-type DNA-binding domain"/>
    <property type="match status" value="1"/>
</dbReference>
<sequence length="710" mass="80043">MSVPLRPIAIAPATDGDGSSRAVSTQRLMSQSCLTCARRKVKCDKMFPMCSACRKNKGECEYDSSTPRKRKRKQAEQGLLEKLERYERLLQHHGLILQPEQPHSNASDFTPRTASNYPTPATEATSESKSGKLIAGNGKTRFIDNNLWRTLGEEALNPSSDEDDHDDENYPQQTKLDHRGSQLDPVTANIMGSISAPALNLLDYHPKYDAALKLWKVYVDYVEPLVKVIHVPTTMQMVQRGAANPSKTSKATECLLFAIYHFAVYALTDEECMRLFSQQRAVLLSKYYDALRQALVKVSFLRSSDITVLQAYMLFLMSVRNSYEHNVFWILTGVACRIAQRLGLHRDSAELGLPPFEGQIRSRVFWALLPLDGIASQLCGTGISIGYDSYDTKTPLNINDVDIWPGMTDKPQERQGATDMMFCLARSEVGRFHREAKVRFATWASCANATIPNERELEESFEAIDALESKLESKYLRYCDFTVPLHCAVMALGRGSCCAARFRTYLHRDKTYTKSERETISALAMKILEYNHAAQTTQLTRRFKWHLRAVFQWDPVVWVLNELRRSEPCIDAGTVWSTMELIFQIHPDFLTKKRALHLAVGRMMLRAWESTMGSDCPDTPFITSIRALATNNRSSKSAQLSPTNVFMSVGNTADLPLPGISAIGNPGITPFDYNLLDNMSPDGIDWTFWDQLAQEQDVFSIEDSGKLPFG</sequence>
<feature type="region of interest" description="Disordered" evidence="4">
    <location>
        <begin position="99"/>
        <end position="133"/>
    </location>
</feature>
<dbReference type="GO" id="GO:0003677">
    <property type="term" value="F:DNA binding"/>
    <property type="evidence" value="ECO:0007669"/>
    <property type="project" value="InterPro"/>
</dbReference>
<comment type="subcellular location">
    <subcellularLocation>
        <location evidence="1">Nucleus</location>
    </subcellularLocation>
</comment>
<dbReference type="Pfam" id="PF00172">
    <property type="entry name" value="Zn_clus"/>
    <property type="match status" value="1"/>
</dbReference>
<feature type="region of interest" description="Disordered" evidence="4">
    <location>
        <begin position="155"/>
        <end position="179"/>
    </location>
</feature>
<keyword evidence="2" id="KW-0479">Metal-binding</keyword>
<name>A0AAQ3MAY3_9PEZI</name>
<feature type="compositionally biased region" description="Acidic residues" evidence="4">
    <location>
        <begin position="160"/>
        <end position="169"/>
    </location>
</feature>
<dbReference type="GO" id="GO:0008270">
    <property type="term" value="F:zinc ion binding"/>
    <property type="evidence" value="ECO:0007669"/>
    <property type="project" value="InterPro"/>
</dbReference>
<dbReference type="Proteomes" id="UP001303373">
    <property type="component" value="Chromosome 10"/>
</dbReference>
<dbReference type="PANTHER" id="PTHR31001">
    <property type="entry name" value="UNCHARACTERIZED TRANSCRIPTIONAL REGULATORY PROTEIN"/>
    <property type="match status" value="1"/>
</dbReference>
<evidence type="ECO:0000256" key="3">
    <source>
        <dbReference type="ARBA" id="ARBA00023242"/>
    </source>
</evidence>
<feature type="compositionally biased region" description="Polar residues" evidence="4">
    <location>
        <begin position="101"/>
        <end position="128"/>
    </location>
</feature>
<dbReference type="EMBL" id="CP138589">
    <property type="protein sequence ID" value="WPH03206.1"/>
    <property type="molecule type" value="Genomic_DNA"/>
</dbReference>
<dbReference type="GO" id="GO:0000981">
    <property type="term" value="F:DNA-binding transcription factor activity, RNA polymerase II-specific"/>
    <property type="evidence" value="ECO:0007669"/>
    <property type="project" value="InterPro"/>
</dbReference>
<dbReference type="AlphaFoldDB" id="A0AAQ3MAY3"/>
<dbReference type="GO" id="GO:0006351">
    <property type="term" value="P:DNA-templated transcription"/>
    <property type="evidence" value="ECO:0007669"/>
    <property type="project" value="InterPro"/>
</dbReference>
<dbReference type="PROSITE" id="PS00463">
    <property type="entry name" value="ZN2_CY6_FUNGAL_1"/>
    <property type="match status" value="1"/>
</dbReference>
<protein>
    <recommendedName>
        <fullName evidence="5">Zn(2)-C6 fungal-type domain-containing protein</fullName>
    </recommendedName>
</protein>